<gene>
    <name evidence="2" type="ORF">D7I43_31105</name>
</gene>
<name>A0A420EQA9_9ACTN</name>
<sequence>MTDRMGTIGDSAQEAQRQGYTGESMRRVTEAVDGFAAEIAALTDESAEGYDSLGLVGARVTGDYRVEHVYISPQAMAALDAAALGAACREAIVAARTSMGERLTQRLAGISGNADIPPPTDLSAALDQLRLAVERTR</sequence>
<protein>
    <recommendedName>
        <fullName evidence="4">YbaB/EbfC family DNA-binding protein</fullName>
    </recommendedName>
</protein>
<evidence type="ECO:0000256" key="1">
    <source>
        <dbReference type="SAM" id="MobiDB-lite"/>
    </source>
</evidence>
<feature type="region of interest" description="Disordered" evidence="1">
    <location>
        <begin position="1"/>
        <end position="24"/>
    </location>
</feature>
<dbReference type="AlphaFoldDB" id="A0A420EQA9"/>
<dbReference type="Proteomes" id="UP000285744">
    <property type="component" value="Unassembled WGS sequence"/>
</dbReference>
<accession>A0A420EQA9</accession>
<dbReference type="SUPFAM" id="SSF82607">
    <property type="entry name" value="YbaB-like"/>
    <property type="match status" value="1"/>
</dbReference>
<evidence type="ECO:0008006" key="4">
    <source>
        <dbReference type="Google" id="ProtNLM"/>
    </source>
</evidence>
<dbReference type="EMBL" id="RAQQ01000046">
    <property type="protein sequence ID" value="RKF22854.1"/>
    <property type="molecule type" value="Genomic_DNA"/>
</dbReference>
<dbReference type="GO" id="GO:0003677">
    <property type="term" value="F:DNA binding"/>
    <property type="evidence" value="ECO:0007669"/>
    <property type="project" value="InterPro"/>
</dbReference>
<dbReference type="RefSeq" id="WP_120332138.1">
    <property type="nucleotide sequence ID" value="NZ_RAQQ01000046.1"/>
</dbReference>
<reference evidence="2 3" key="1">
    <citation type="journal article" date="2018" name="Int. J. Syst. Evol. Microbiol.">
        <title>Micromonospora globbae sp. nov., an endophytic actinomycete isolated from roots of Globba winitii C. H. Wright.</title>
        <authorList>
            <person name="Kuncharoen N."/>
            <person name="Pittayakhajonwut P."/>
            <person name="Tanasupawat S."/>
        </authorList>
    </citation>
    <scope>NUCLEOTIDE SEQUENCE [LARGE SCALE GENOMIC DNA]</scope>
    <source>
        <strain evidence="2 3">WPS1-2</strain>
    </source>
</reference>
<dbReference type="Pfam" id="PF02575">
    <property type="entry name" value="YbaB_DNA_bd"/>
    <property type="match status" value="1"/>
</dbReference>
<organism evidence="2 3">
    <name type="scientific">Micromonospora globbae</name>
    <dbReference type="NCBI Taxonomy" id="1894969"/>
    <lineage>
        <taxon>Bacteria</taxon>
        <taxon>Bacillati</taxon>
        <taxon>Actinomycetota</taxon>
        <taxon>Actinomycetes</taxon>
        <taxon>Micromonosporales</taxon>
        <taxon>Micromonosporaceae</taxon>
        <taxon>Micromonospora</taxon>
    </lineage>
</organism>
<evidence type="ECO:0000313" key="3">
    <source>
        <dbReference type="Proteomes" id="UP000285744"/>
    </source>
</evidence>
<comment type="caution">
    <text evidence="2">The sequence shown here is derived from an EMBL/GenBank/DDBJ whole genome shotgun (WGS) entry which is preliminary data.</text>
</comment>
<dbReference type="InterPro" id="IPR004401">
    <property type="entry name" value="YbaB/EbfC"/>
</dbReference>
<evidence type="ECO:0000313" key="2">
    <source>
        <dbReference type="EMBL" id="RKF22854.1"/>
    </source>
</evidence>
<dbReference type="Gene3D" id="3.30.1310.10">
    <property type="entry name" value="Nucleoid-associated protein YbaB-like domain"/>
    <property type="match status" value="1"/>
</dbReference>
<dbReference type="InterPro" id="IPR036894">
    <property type="entry name" value="YbaB-like_sf"/>
</dbReference>
<proteinExistence type="predicted"/>